<evidence type="ECO:0000313" key="2">
    <source>
        <dbReference type="EMBL" id="AGT42616.1"/>
    </source>
</evidence>
<evidence type="ECO:0000313" key="3">
    <source>
        <dbReference type="Proteomes" id="UP000015620"/>
    </source>
</evidence>
<evidence type="ECO:0000256" key="1">
    <source>
        <dbReference type="SAM" id="Phobius"/>
    </source>
</evidence>
<feature type="transmembrane region" description="Helical" evidence="1">
    <location>
        <begin position="48"/>
        <end position="72"/>
    </location>
</feature>
<feature type="transmembrane region" description="Helical" evidence="1">
    <location>
        <begin position="6"/>
        <end position="27"/>
    </location>
</feature>
<keyword evidence="1" id="KW-0472">Membrane</keyword>
<dbReference type="Proteomes" id="UP000015620">
    <property type="component" value="Chromosome"/>
</dbReference>
<reference evidence="2 3" key="1">
    <citation type="journal article" date="2013" name="PLoS ONE">
        <title>Genome-Wide Relatedness of Treponema pedis, from Gingiva and Necrotic Skin Lesions of Pigs, with the Human Oral Pathogen Treponema denticola.</title>
        <authorList>
            <person name="Svartstrom O."/>
            <person name="Mushtaq M."/>
            <person name="Pringle M."/>
            <person name="Segerman B."/>
        </authorList>
    </citation>
    <scope>NUCLEOTIDE SEQUENCE [LARGE SCALE GENOMIC DNA]</scope>
    <source>
        <strain evidence="2">T A4</strain>
    </source>
</reference>
<feature type="transmembrane region" description="Helical" evidence="1">
    <location>
        <begin position="116"/>
        <end position="141"/>
    </location>
</feature>
<keyword evidence="3" id="KW-1185">Reference proteome</keyword>
<accession>S6A2G6</accession>
<dbReference type="AlphaFoldDB" id="S6A2G6"/>
<organism evidence="2 3">
    <name type="scientific">Treponema pedis str. T A4</name>
    <dbReference type="NCBI Taxonomy" id="1291379"/>
    <lineage>
        <taxon>Bacteria</taxon>
        <taxon>Pseudomonadati</taxon>
        <taxon>Spirochaetota</taxon>
        <taxon>Spirochaetia</taxon>
        <taxon>Spirochaetales</taxon>
        <taxon>Treponemataceae</taxon>
        <taxon>Treponema</taxon>
    </lineage>
</organism>
<name>S6A2G6_9SPIR</name>
<dbReference type="HOGENOM" id="CLU_1805325_0_0_12"/>
<keyword evidence="1" id="KW-0812">Transmembrane</keyword>
<sequence>MSVLPGLYWVILYILLLLYVIASWLGRLNKKMKNIIFDSPAVDTWFHIFRYTIQPSIILIIFTIILGKRIYYGNMDYHYGSIKILIIFIVGIIWFLGMCIISSIQKKRAENGDLGFAYKITAILSCILFPLVALIIVFFLVKQ</sequence>
<dbReference type="KEGG" id="tped:TPE_0120"/>
<feature type="transmembrane region" description="Helical" evidence="1">
    <location>
        <begin position="84"/>
        <end position="104"/>
    </location>
</feature>
<keyword evidence="1" id="KW-1133">Transmembrane helix</keyword>
<protein>
    <submittedName>
        <fullName evidence="2">Uncharacterized protein</fullName>
    </submittedName>
</protein>
<gene>
    <name evidence="2" type="ORF">TPE_0120</name>
</gene>
<dbReference type="EMBL" id="CP004120">
    <property type="protein sequence ID" value="AGT42616.1"/>
    <property type="molecule type" value="Genomic_DNA"/>
</dbReference>
<dbReference type="STRING" id="1291379.TPE_0120"/>
<proteinExistence type="predicted"/>